<dbReference type="AlphaFoldDB" id="A0A0G4ERR7"/>
<evidence type="ECO:0000313" key="2">
    <source>
        <dbReference type="EMBL" id="CEM00899.1"/>
    </source>
</evidence>
<keyword evidence="3" id="KW-1185">Reference proteome</keyword>
<dbReference type="VEuPathDB" id="CryptoDB:Vbra_13034"/>
<accession>A0A0G4ERR7</accession>
<feature type="region of interest" description="Disordered" evidence="1">
    <location>
        <begin position="551"/>
        <end position="582"/>
    </location>
</feature>
<protein>
    <submittedName>
        <fullName evidence="2">Uncharacterized protein</fullName>
    </submittedName>
</protein>
<dbReference type="InParanoid" id="A0A0G4ERR7"/>
<sequence>MKSSACASYRVLVAKSSAATASTFIALSWCCIGSSSGLAMATLPPTDQCDYQGAFTSIELYRRVVKIHVLGRVVQLKLVVWGLISGVPAAANSSVSLAVFDVCKKPSKVFVAQSAAGSVASGPTSDNQYEGVLGLDAHELDQTMWAFDGSTGAVRLLVPQERVTASRTLLVGFIYEKMDYKEMCVRPVGEPVVSVFNVVTFDESHMFPLRPSAGLMASVSRIELIAPGCRGLEFAPGTGAKKYSERLVLDHNYINHPKTTTTNVTIPAGSVKVGIVFPGVKEACTASLRSTKVRMGIDLGKRSDGGKMTGRATLTPYPSQIWKPSLCLEGVSQQPWDVSLVRPDSQQPMHSLPLAQGAEHYDDVNRLILPTQAISDAMQVREPFEDGQGRQRERGAGEVLERRQGAVESAVELYYRNLSLDQLGITILEDTPRRCRYRLEFPPPAATLPYDLTATQQLVLSIADVQAIALQSLTPPHPQAPDPVTRTAGGTSGEWRFDVPRPGLPLVATFSVRRATAFGASAIQAGVGRQAFPERASVSGGTIAGTAVQPMSAAQAEQAGHLQEGLSEEEQMARAMTEELPS</sequence>
<evidence type="ECO:0000313" key="3">
    <source>
        <dbReference type="Proteomes" id="UP000041254"/>
    </source>
</evidence>
<gene>
    <name evidence="2" type="ORF">Vbra_13034</name>
</gene>
<proteinExistence type="predicted"/>
<reference evidence="2 3" key="1">
    <citation type="submission" date="2014-11" db="EMBL/GenBank/DDBJ databases">
        <authorList>
            <person name="Zhu J."/>
            <person name="Qi W."/>
            <person name="Song R."/>
        </authorList>
    </citation>
    <scope>NUCLEOTIDE SEQUENCE [LARGE SCALE GENOMIC DNA]</scope>
</reference>
<organism evidence="2 3">
    <name type="scientific">Vitrella brassicaformis (strain CCMP3155)</name>
    <dbReference type="NCBI Taxonomy" id="1169540"/>
    <lineage>
        <taxon>Eukaryota</taxon>
        <taxon>Sar</taxon>
        <taxon>Alveolata</taxon>
        <taxon>Colpodellida</taxon>
        <taxon>Vitrellaceae</taxon>
        <taxon>Vitrella</taxon>
    </lineage>
</organism>
<dbReference type="Proteomes" id="UP000041254">
    <property type="component" value="Unassembled WGS sequence"/>
</dbReference>
<name>A0A0G4ERR7_VITBC</name>
<evidence type="ECO:0000256" key="1">
    <source>
        <dbReference type="SAM" id="MobiDB-lite"/>
    </source>
</evidence>
<dbReference type="EMBL" id="CDMY01000301">
    <property type="protein sequence ID" value="CEM00899.1"/>
    <property type="molecule type" value="Genomic_DNA"/>
</dbReference>